<evidence type="ECO:0000313" key="3">
    <source>
        <dbReference type="Proteomes" id="UP001596406"/>
    </source>
</evidence>
<gene>
    <name evidence="2" type="ORF">ACFQHK_06460</name>
</gene>
<sequence>MPELPNDRSNQQRVVTDGYFEREVRLSRELTATFLRELAAQVEDGNELTVSGDDWEIPFRFDEPIEVEVEFIGERKRELEIELEFEWAGEESELSVE</sequence>
<dbReference type="RefSeq" id="WP_304447842.1">
    <property type="nucleotide sequence ID" value="NZ_JARRAH010000001.1"/>
</dbReference>
<evidence type="ECO:0000259" key="1">
    <source>
        <dbReference type="Pfam" id="PF20068"/>
    </source>
</evidence>
<reference evidence="2 3" key="1">
    <citation type="journal article" date="2019" name="Int. J. Syst. Evol. Microbiol.">
        <title>The Global Catalogue of Microorganisms (GCM) 10K type strain sequencing project: providing services to taxonomists for standard genome sequencing and annotation.</title>
        <authorList>
            <consortium name="The Broad Institute Genomics Platform"/>
            <consortium name="The Broad Institute Genome Sequencing Center for Infectious Disease"/>
            <person name="Wu L."/>
            <person name="Ma J."/>
        </authorList>
    </citation>
    <scope>NUCLEOTIDE SEQUENCE [LARGE SCALE GENOMIC DNA]</scope>
    <source>
        <strain evidence="2 3">PSRA2</strain>
    </source>
</reference>
<organism evidence="2 3">
    <name type="scientific">Halomarina ordinaria</name>
    <dbReference type="NCBI Taxonomy" id="3033939"/>
    <lineage>
        <taxon>Archaea</taxon>
        <taxon>Methanobacteriati</taxon>
        <taxon>Methanobacteriota</taxon>
        <taxon>Stenosarchaea group</taxon>
        <taxon>Halobacteria</taxon>
        <taxon>Halobacteriales</taxon>
        <taxon>Natronomonadaceae</taxon>
        <taxon>Halomarina</taxon>
    </lineage>
</organism>
<name>A0ABD5UBF1_9EURY</name>
<evidence type="ECO:0000313" key="2">
    <source>
        <dbReference type="EMBL" id="MFC6836148.1"/>
    </source>
</evidence>
<accession>A0ABD5UBF1</accession>
<comment type="caution">
    <text evidence="2">The sequence shown here is derived from an EMBL/GenBank/DDBJ whole genome shotgun (WGS) entry which is preliminary data.</text>
</comment>
<protein>
    <submittedName>
        <fullName evidence="2">Amphi-Trp domain-containing protein</fullName>
    </submittedName>
</protein>
<dbReference type="InterPro" id="IPR027598">
    <property type="entry name" value="Amphi-Trp_dom"/>
</dbReference>
<dbReference type="Proteomes" id="UP001596406">
    <property type="component" value="Unassembled WGS sequence"/>
</dbReference>
<proteinExistence type="predicted"/>
<dbReference type="AlphaFoldDB" id="A0ABD5UBF1"/>
<dbReference type="Pfam" id="PF20068">
    <property type="entry name" value="Amphi-Trp"/>
    <property type="match status" value="1"/>
</dbReference>
<dbReference type="EMBL" id="JBHSXM010000001">
    <property type="protein sequence ID" value="MFC6836148.1"/>
    <property type="molecule type" value="Genomic_DNA"/>
</dbReference>
<keyword evidence="3" id="KW-1185">Reference proteome</keyword>
<feature type="domain" description="Amphi-Trp" evidence="1">
    <location>
        <begin position="19"/>
        <end position="93"/>
    </location>
</feature>
<dbReference type="NCBIfam" id="TIGR04354">
    <property type="entry name" value="amphi-Trp"/>
    <property type="match status" value="1"/>
</dbReference>